<dbReference type="EMBL" id="JAROCF010000001">
    <property type="protein sequence ID" value="MDN4616139.1"/>
    <property type="molecule type" value="Genomic_DNA"/>
</dbReference>
<feature type="transmembrane region" description="Helical" evidence="1">
    <location>
        <begin position="482"/>
        <end position="502"/>
    </location>
</feature>
<keyword evidence="3" id="KW-1185">Reference proteome</keyword>
<evidence type="ECO:0000256" key="1">
    <source>
        <dbReference type="SAM" id="Phobius"/>
    </source>
</evidence>
<evidence type="ECO:0008006" key="4">
    <source>
        <dbReference type="Google" id="ProtNLM"/>
    </source>
</evidence>
<name>A0ABT8KIL1_9MICO</name>
<protein>
    <recommendedName>
        <fullName evidence="4">TQXA domain-containing protein</fullName>
    </recommendedName>
</protein>
<evidence type="ECO:0000313" key="3">
    <source>
        <dbReference type="Proteomes" id="UP001174208"/>
    </source>
</evidence>
<sequence>MITRISHLRTIVSLAGAAVLLGVLSGLLPASGARALEGVGHGPGYMSTDGWWLGTYRLDDGAQGFCLNAGKPSPTGHTLDYADGAGLGWYTPEQGAQLAYISRNWAGTDDRLTAAAGQLATWLVAGLGGHSLESVAARAGADADAAIARARQMKAEAESRGSTGVHAEALVELAETGPGRVRVEVTVARLSGAELLAPGAHAARVTLTGATFEDGSTTSAIPTGTDVPIVPTGSEASVSVTATAALQMLPYGGGLRVAVPHDDAQALLVAVPATATAEAGASVTGPSPLPFQPTVTTVTSAAEAAPGTAIVDHLTVGVATGDGLLPTWPVRGGDDGFEAVEVVVESRLLGPFPAPIEQAPAVPADAPEVCAVSTTVTGTGDYTTPECTVPEPGYYVWVERIDPGAVPPELGGERVREWQSGFGVAEEVTRVLAPVVTHVVPPAPTPTPVAPAPPAAPVAPAVVDAPTMALAETGTDMSPAPVWIAAGAVAAGGLMVSGGALVPRGSRVRRGLLGVVGRGRRSGGAAHVLRGSRAGRAAGAADEVA</sequence>
<reference evidence="2" key="1">
    <citation type="submission" date="2023-06" db="EMBL/GenBank/DDBJ databases">
        <title>MT1 and MT2 Draft Genomes of Novel Species.</title>
        <authorList>
            <person name="Venkateswaran K."/>
        </authorList>
    </citation>
    <scope>NUCLEOTIDE SEQUENCE</scope>
    <source>
        <strain evidence="2">F6_8S_P_1B</strain>
    </source>
</reference>
<accession>A0ABT8KIL1</accession>
<keyword evidence="1" id="KW-0472">Membrane</keyword>
<comment type="caution">
    <text evidence="2">The sequence shown here is derived from an EMBL/GenBank/DDBJ whole genome shotgun (WGS) entry which is preliminary data.</text>
</comment>
<keyword evidence="1" id="KW-0812">Transmembrane</keyword>
<keyword evidence="1" id="KW-1133">Transmembrane helix</keyword>
<proteinExistence type="predicted"/>
<dbReference type="RefSeq" id="WP_301212251.1">
    <property type="nucleotide sequence ID" value="NZ_JAROCF010000001.1"/>
</dbReference>
<organism evidence="2 3">
    <name type="scientific">Leifsonia williamsii</name>
    <dbReference type="NCBI Taxonomy" id="3035919"/>
    <lineage>
        <taxon>Bacteria</taxon>
        <taxon>Bacillati</taxon>
        <taxon>Actinomycetota</taxon>
        <taxon>Actinomycetes</taxon>
        <taxon>Micrococcales</taxon>
        <taxon>Microbacteriaceae</taxon>
        <taxon>Leifsonia</taxon>
    </lineage>
</organism>
<dbReference type="Proteomes" id="UP001174208">
    <property type="component" value="Unassembled WGS sequence"/>
</dbReference>
<gene>
    <name evidence="2" type="ORF">P5G50_16955</name>
</gene>
<evidence type="ECO:0000313" key="2">
    <source>
        <dbReference type="EMBL" id="MDN4616139.1"/>
    </source>
</evidence>